<proteinExistence type="predicted"/>
<sequence>MTTRNKEVDKIELFFDLVFVFTFIQLTLKLEHHLDFHTFLEVFVLLALIWYIFEGYIWLTNTTELTERNHRIFLALGMVGFMLISVAIPEAYGKNGFIFGLGFLSIVATHSLLFLLHSNDETKKAMSTIVPFNLMFAIIILVSSLFSGDVRLIVWGIVAAVAVLGPLVQRNKGQFAVSPWHFLERHYLILVIALGETIASTGRAAIDEDLTTDVILTMIIALGLTVLLWYSYVKDDSEREEKFHSMDIDRRDQASKAGFYWSHFAMFLGIILLAVVKVAIIHDPMQTLDLAHRITLYVSIVLFGYGVIYFNRLFFKVSWKRLAVLAVLLVIPLVVPYLPAIILSLVITFIYYISIIAPLPFLKTKQKET</sequence>
<evidence type="ECO:0000256" key="1">
    <source>
        <dbReference type="SAM" id="Phobius"/>
    </source>
</evidence>
<accession>A0ABW2PM22</accession>
<gene>
    <name evidence="2" type="ORF">ACFQO8_02890</name>
</gene>
<feature type="transmembrane region" description="Helical" evidence="1">
    <location>
        <begin position="318"/>
        <end position="335"/>
    </location>
</feature>
<feature type="transmembrane region" description="Helical" evidence="1">
    <location>
        <begin position="36"/>
        <end position="59"/>
    </location>
</feature>
<protein>
    <submittedName>
        <fullName evidence="2">Low temperature requirement protein A</fullName>
    </submittedName>
</protein>
<keyword evidence="1" id="KW-0812">Transmembrane</keyword>
<dbReference type="InterPro" id="IPR010640">
    <property type="entry name" value="Low_temperature_requirement_A"/>
</dbReference>
<dbReference type="PANTHER" id="PTHR36840">
    <property type="entry name" value="BLL5714 PROTEIN"/>
    <property type="match status" value="1"/>
</dbReference>
<feature type="transmembrane region" description="Helical" evidence="1">
    <location>
        <begin position="188"/>
        <end position="206"/>
    </location>
</feature>
<comment type="caution">
    <text evidence="2">The sequence shown here is derived from an EMBL/GenBank/DDBJ whole genome shotgun (WGS) entry which is preliminary data.</text>
</comment>
<keyword evidence="1" id="KW-1133">Transmembrane helix</keyword>
<feature type="transmembrane region" description="Helical" evidence="1">
    <location>
        <begin position="71"/>
        <end position="91"/>
    </location>
</feature>
<keyword evidence="1" id="KW-0472">Membrane</keyword>
<feature type="transmembrane region" description="Helical" evidence="1">
    <location>
        <begin position="294"/>
        <end position="311"/>
    </location>
</feature>
<dbReference type="PANTHER" id="PTHR36840:SF1">
    <property type="entry name" value="BLL5714 PROTEIN"/>
    <property type="match status" value="1"/>
</dbReference>
<reference evidence="3" key="1">
    <citation type="journal article" date="2019" name="Int. J. Syst. Evol. Microbiol.">
        <title>The Global Catalogue of Microorganisms (GCM) 10K type strain sequencing project: providing services to taxonomists for standard genome sequencing and annotation.</title>
        <authorList>
            <consortium name="The Broad Institute Genomics Platform"/>
            <consortium name="The Broad Institute Genome Sequencing Center for Infectious Disease"/>
            <person name="Wu L."/>
            <person name="Ma J."/>
        </authorList>
    </citation>
    <scope>NUCLEOTIDE SEQUENCE [LARGE SCALE GENOMIC DNA]</scope>
    <source>
        <strain evidence="3">CCUG 55590</strain>
    </source>
</reference>
<feature type="transmembrane region" description="Helical" evidence="1">
    <location>
        <begin position="212"/>
        <end position="233"/>
    </location>
</feature>
<feature type="transmembrane region" description="Helical" evidence="1">
    <location>
        <begin position="128"/>
        <end position="146"/>
    </location>
</feature>
<feature type="transmembrane region" description="Helical" evidence="1">
    <location>
        <begin position="259"/>
        <end position="282"/>
    </location>
</feature>
<feature type="transmembrane region" description="Helical" evidence="1">
    <location>
        <begin position="97"/>
        <end position="116"/>
    </location>
</feature>
<feature type="transmembrane region" description="Helical" evidence="1">
    <location>
        <begin position="12"/>
        <end position="30"/>
    </location>
</feature>
<organism evidence="2 3">
    <name type="scientific">Exiguobacterium aestuarii</name>
    <dbReference type="NCBI Taxonomy" id="273527"/>
    <lineage>
        <taxon>Bacteria</taxon>
        <taxon>Bacillati</taxon>
        <taxon>Bacillota</taxon>
        <taxon>Bacilli</taxon>
        <taxon>Bacillales</taxon>
        <taxon>Bacillales Family XII. Incertae Sedis</taxon>
        <taxon>Exiguobacterium</taxon>
    </lineage>
</organism>
<evidence type="ECO:0000313" key="2">
    <source>
        <dbReference type="EMBL" id="MFC7389075.1"/>
    </source>
</evidence>
<dbReference type="Pfam" id="PF06772">
    <property type="entry name" value="LtrA"/>
    <property type="match status" value="1"/>
</dbReference>
<name>A0ABW2PM22_9BACL</name>
<dbReference type="RefSeq" id="WP_214786786.1">
    <property type="nucleotide sequence ID" value="NZ_JANIEL010000027.1"/>
</dbReference>
<keyword evidence="3" id="KW-1185">Reference proteome</keyword>
<dbReference type="EMBL" id="JBHTCE010000001">
    <property type="protein sequence ID" value="MFC7389075.1"/>
    <property type="molecule type" value="Genomic_DNA"/>
</dbReference>
<evidence type="ECO:0000313" key="3">
    <source>
        <dbReference type="Proteomes" id="UP001596439"/>
    </source>
</evidence>
<dbReference type="Proteomes" id="UP001596439">
    <property type="component" value="Unassembled WGS sequence"/>
</dbReference>
<feature type="transmembrane region" description="Helical" evidence="1">
    <location>
        <begin position="152"/>
        <end position="168"/>
    </location>
</feature>